<accession>D3G1J8</accession>
<keyword evidence="2" id="KW-1185">Reference proteome</keyword>
<name>D3G1J8_ALKPO</name>
<geneLocation type="plasmid" evidence="1 2">
    <name>pBpOF4-01</name>
</geneLocation>
<dbReference type="RefSeq" id="WP_012961133.1">
    <property type="nucleotide sequence ID" value="NC_013792.1"/>
</dbReference>
<evidence type="ECO:0000313" key="1">
    <source>
        <dbReference type="EMBL" id="ADC52224.1"/>
    </source>
</evidence>
<dbReference type="EMBL" id="CP001879">
    <property type="protein sequence ID" value="ADC52224.1"/>
    <property type="molecule type" value="Genomic_DNA"/>
</dbReference>
<dbReference type="HOGENOM" id="CLU_073019_0_0_9"/>
<gene>
    <name evidence="1" type="ordered locus">BpOF4_21144</name>
</gene>
<dbReference type="eggNOG" id="ENOG502Z9TN">
    <property type="taxonomic scope" value="Bacteria"/>
</dbReference>
<sequence length="330" mass="37713">MKITDLILLFFIFLIPITFGLGIKSFFVKEAIYLSNTYDTAMTTATIDATRSLLMNERQEYESGYQSAKYASVNLEQAGETFFHTLYNNFGVVDDPIGQGTLKAFLPALAVLGYDALHLYVVDEHKDVNGMTIKEHKWLPPIPFTYKDTQGNLIYFTLDDQVTIYDVETKEWDEGKRDELATYYNIPLLHDKTLFEEVRKNTIVHAFQDEVAFYINEHNTYARQMGITYQFTLPTISQEDWLNSIDDIGVLSFLQGIPLGLDQEYNNYAFGGGRLVRNHNFEGVIENGVRTAYRSDCQHGRQVYQTFSNAKQAAESGYFISRSRCNVGGN</sequence>
<reference evidence="1 2" key="1">
    <citation type="journal article" date="2011" name="Environ. Microbiol.">
        <title>Genome of alkaliphilic Bacillus pseudofirmus OF4 reveals adaptations that support the ability to grow in an external pH range from 7.5 to 11.4.</title>
        <authorList>
            <person name="Janto B."/>
            <person name="Ahmed A."/>
            <person name="Ito M."/>
            <person name="Liu J."/>
            <person name="Hicks D.B."/>
            <person name="Pagni S."/>
            <person name="Fackelmayer O.J."/>
            <person name="Smith T.A."/>
            <person name="Earl J."/>
            <person name="Elbourne L.D."/>
            <person name="Hassan K."/>
            <person name="Paulsen I.T."/>
            <person name="Kolsto A.B."/>
            <person name="Tourasse N.J."/>
            <person name="Ehrlich G.D."/>
            <person name="Boissy R."/>
            <person name="Ivey D.M."/>
            <person name="Li G."/>
            <person name="Xue Y."/>
            <person name="Ma Y."/>
            <person name="Hu F.Z."/>
            <person name="Krulwich T.A."/>
        </authorList>
    </citation>
    <scope>NUCLEOTIDE SEQUENCE [LARGE SCALE GENOMIC DNA]</scope>
    <source>
        <strain evidence="2">ATCC BAA-2126 / JCM 17055 / OF4</strain>
    </source>
</reference>
<proteinExistence type="predicted"/>
<dbReference type="KEGG" id="bpf:BpOF4_21144"/>
<dbReference type="AlphaFoldDB" id="D3G1J8"/>
<keyword evidence="1" id="KW-0614">Plasmid</keyword>
<organism evidence="1 2">
    <name type="scientific">Alkalihalophilus pseudofirmus (strain ATCC BAA-2126 / JCM 17055 / OF4)</name>
    <name type="common">Bacillus pseudofirmus</name>
    <dbReference type="NCBI Taxonomy" id="398511"/>
    <lineage>
        <taxon>Bacteria</taxon>
        <taxon>Bacillati</taxon>
        <taxon>Bacillota</taxon>
        <taxon>Bacilli</taxon>
        <taxon>Bacillales</taxon>
        <taxon>Bacillaceae</taxon>
        <taxon>Alkalihalophilus</taxon>
    </lineage>
</organism>
<protein>
    <submittedName>
        <fullName evidence="1">Uncharacterized protein</fullName>
    </submittedName>
</protein>
<dbReference type="Proteomes" id="UP000001544">
    <property type="component" value="Plasmid pBpOF4-01"/>
</dbReference>
<evidence type="ECO:0000313" key="2">
    <source>
        <dbReference type="Proteomes" id="UP000001544"/>
    </source>
</evidence>